<organism evidence="1 2">
    <name type="scientific">Acinetobacter genomosp. 33YU</name>
    <dbReference type="NCBI Taxonomy" id="1675530"/>
    <lineage>
        <taxon>Bacteria</taxon>
        <taxon>Pseudomonadati</taxon>
        <taxon>Pseudomonadota</taxon>
        <taxon>Gammaproteobacteria</taxon>
        <taxon>Moraxellales</taxon>
        <taxon>Moraxellaceae</taxon>
        <taxon>Acinetobacter</taxon>
    </lineage>
</organism>
<dbReference type="EMBL" id="LFZS01000024">
    <property type="protein sequence ID" value="ONN52143.1"/>
    <property type="molecule type" value="Genomic_DNA"/>
</dbReference>
<evidence type="ECO:0000313" key="2">
    <source>
        <dbReference type="Proteomes" id="UP000189376"/>
    </source>
</evidence>
<dbReference type="Proteomes" id="UP000189376">
    <property type="component" value="Unassembled WGS sequence"/>
</dbReference>
<proteinExistence type="predicted"/>
<comment type="caution">
    <text evidence="1">The sequence shown here is derived from an EMBL/GenBank/DDBJ whole genome shotgun (WGS) entry which is preliminary data.</text>
</comment>
<dbReference type="RefSeq" id="WP_077170154.1">
    <property type="nucleotide sequence ID" value="NZ_LFZS01000024.1"/>
</dbReference>
<name>A0A1V2UQQ3_9GAMM</name>
<protein>
    <submittedName>
        <fullName evidence="1">Uncharacterized protein</fullName>
    </submittedName>
</protein>
<accession>A0A1V2UQQ3</accession>
<dbReference type="AlphaFoldDB" id="A0A1V2UQQ3"/>
<keyword evidence="2" id="KW-1185">Reference proteome</keyword>
<evidence type="ECO:0000313" key="1">
    <source>
        <dbReference type="EMBL" id="ONN52143.1"/>
    </source>
</evidence>
<reference evidence="1 2" key="1">
    <citation type="submission" date="2015-07" db="EMBL/GenBank/DDBJ databases">
        <title>Acinetobacter yuneri, a novel member of Acinetobacter calcoaceticus-Acinetobacter baumannii complex isolated from clinical specimen.</title>
        <authorList>
            <person name="Yu Y."/>
        </authorList>
    </citation>
    <scope>NUCLEOTIDE SEQUENCE [LARGE SCALE GENOMIC DNA]</scope>
    <source>
        <strain evidence="1 2">A362</strain>
    </source>
</reference>
<sequence>MQKPLHENLENFLPYLKSELAAKGILSASLKTIFLNYIDQITKENRFVTHTNTTDRQIVYIERGDDALMLRFKYFLENNEYLEVELIITDTHVKLVYAESPELHLLYDDETPICLDAGQLIKCTNDYGTSLATLISALFQCLLSDDPQKNIQDVLNQTNLFDKVSDENAELNKGSHDFDNRQNQANIWVF</sequence>
<gene>
    <name evidence="1" type="ORF">AC058_18160</name>
</gene>